<evidence type="ECO:0000256" key="2">
    <source>
        <dbReference type="ARBA" id="ARBA00023125"/>
    </source>
</evidence>
<dbReference type="PROSITE" id="PS50977">
    <property type="entry name" value="HTH_TETR_2"/>
    <property type="match status" value="1"/>
</dbReference>
<keyword evidence="7" id="KW-1185">Reference proteome</keyword>
<dbReference type="PANTHER" id="PTHR30055">
    <property type="entry name" value="HTH-TYPE TRANSCRIPTIONAL REGULATOR RUTR"/>
    <property type="match status" value="1"/>
</dbReference>
<reference evidence="6 7" key="1">
    <citation type="submission" date="2024-09" db="EMBL/GenBank/DDBJ databases">
        <authorList>
            <person name="Sun Q."/>
            <person name="Mori K."/>
        </authorList>
    </citation>
    <scope>NUCLEOTIDE SEQUENCE [LARGE SCALE GENOMIC DNA]</scope>
    <source>
        <strain evidence="6 7">CCM 8654</strain>
    </source>
</reference>
<feature type="domain" description="HTH tetR-type" evidence="5">
    <location>
        <begin position="8"/>
        <end position="68"/>
    </location>
</feature>
<evidence type="ECO:0000256" key="4">
    <source>
        <dbReference type="PROSITE-ProRule" id="PRU00335"/>
    </source>
</evidence>
<dbReference type="InterPro" id="IPR050109">
    <property type="entry name" value="HTH-type_TetR-like_transc_reg"/>
</dbReference>
<evidence type="ECO:0000256" key="1">
    <source>
        <dbReference type="ARBA" id="ARBA00023015"/>
    </source>
</evidence>
<dbReference type="InterPro" id="IPR009057">
    <property type="entry name" value="Homeodomain-like_sf"/>
</dbReference>
<dbReference type="Pfam" id="PF00440">
    <property type="entry name" value="TetR_N"/>
    <property type="match status" value="1"/>
</dbReference>
<dbReference type="PANTHER" id="PTHR30055:SF234">
    <property type="entry name" value="HTH-TYPE TRANSCRIPTIONAL REGULATOR BETI"/>
    <property type="match status" value="1"/>
</dbReference>
<sequence>MTLTSTREQRRRAILDAARTLATEHGADGFTVDQVAALAGVSRRTVFNHVAGIDQLLVAVCEQILAEVTSDLLDAVDRDTVDLPAGEPGSRAALAAVCESARGVDLATAVATIARVLGGPGEADERTDAISRTALEHVGVRLRERLHDRAPALDPLDLELTLVLLTNGLAAIAALWICDHPDLTPDVAPDARADWDRLLDRLLLRLQHGYAG</sequence>
<dbReference type="PRINTS" id="PR00455">
    <property type="entry name" value="HTHTETR"/>
</dbReference>
<dbReference type="SUPFAM" id="SSF46689">
    <property type="entry name" value="Homeodomain-like"/>
    <property type="match status" value="1"/>
</dbReference>
<keyword evidence="1" id="KW-0805">Transcription regulation</keyword>
<evidence type="ECO:0000313" key="7">
    <source>
        <dbReference type="Proteomes" id="UP001589698"/>
    </source>
</evidence>
<keyword evidence="3" id="KW-0804">Transcription</keyword>
<name>A0ABV6E2A8_9ACTN</name>
<evidence type="ECO:0000256" key="3">
    <source>
        <dbReference type="ARBA" id="ARBA00023163"/>
    </source>
</evidence>
<organism evidence="6 7">
    <name type="scientific">Nocardioides zeicaulis</name>
    <dbReference type="NCBI Taxonomy" id="1776857"/>
    <lineage>
        <taxon>Bacteria</taxon>
        <taxon>Bacillati</taxon>
        <taxon>Actinomycetota</taxon>
        <taxon>Actinomycetes</taxon>
        <taxon>Propionibacteriales</taxon>
        <taxon>Nocardioidaceae</taxon>
        <taxon>Nocardioides</taxon>
    </lineage>
</organism>
<dbReference type="RefSeq" id="WP_378518689.1">
    <property type="nucleotide sequence ID" value="NZ_CBCSDI010000022.1"/>
</dbReference>
<dbReference type="InterPro" id="IPR001647">
    <property type="entry name" value="HTH_TetR"/>
</dbReference>
<dbReference type="Gene3D" id="1.10.357.10">
    <property type="entry name" value="Tetracycline Repressor, domain 2"/>
    <property type="match status" value="1"/>
</dbReference>
<dbReference type="EMBL" id="JBHLXH010000001">
    <property type="protein sequence ID" value="MFC0222959.1"/>
    <property type="molecule type" value="Genomic_DNA"/>
</dbReference>
<accession>A0ABV6E2A8</accession>
<gene>
    <name evidence="6" type="ORF">ACFFJG_10730</name>
</gene>
<proteinExistence type="predicted"/>
<protein>
    <submittedName>
        <fullName evidence="6">TetR/AcrR family transcriptional regulator</fullName>
    </submittedName>
</protein>
<evidence type="ECO:0000259" key="5">
    <source>
        <dbReference type="PROSITE" id="PS50977"/>
    </source>
</evidence>
<evidence type="ECO:0000313" key="6">
    <source>
        <dbReference type="EMBL" id="MFC0222959.1"/>
    </source>
</evidence>
<comment type="caution">
    <text evidence="6">The sequence shown here is derived from an EMBL/GenBank/DDBJ whole genome shotgun (WGS) entry which is preliminary data.</text>
</comment>
<feature type="DNA-binding region" description="H-T-H motif" evidence="4">
    <location>
        <begin position="31"/>
        <end position="50"/>
    </location>
</feature>
<keyword evidence="2 4" id="KW-0238">DNA-binding</keyword>
<dbReference type="Proteomes" id="UP001589698">
    <property type="component" value="Unassembled WGS sequence"/>
</dbReference>